<dbReference type="EMBL" id="AP014633">
    <property type="protein sequence ID" value="BAP56439.1"/>
    <property type="molecule type" value="Genomic_DNA"/>
</dbReference>
<dbReference type="Proteomes" id="UP000031623">
    <property type="component" value="Chromosome"/>
</dbReference>
<organism evidence="1 2">
    <name type="scientific">Thioploca ingrica</name>
    <dbReference type="NCBI Taxonomy" id="40754"/>
    <lineage>
        <taxon>Bacteria</taxon>
        <taxon>Pseudomonadati</taxon>
        <taxon>Pseudomonadota</taxon>
        <taxon>Gammaproteobacteria</taxon>
        <taxon>Thiotrichales</taxon>
        <taxon>Thiotrichaceae</taxon>
        <taxon>Thioploca</taxon>
    </lineage>
</organism>
<sequence>MDKMESMNLSEIRQAGLKALNRELGAVKMIRFLQQFDLGEGDYSIQRHQWFKNQSLEKLIEKLLVQRQTKDK</sequence>
<gene>
    <name evidence="1" type="ORF">THII_2142</name>
</gene>
<dbReference type="KEGG" id="tig:THII_2142"/>
<protein>
    <submittedName>
        <fullName evidence="1">Uncharacterized protein</fullName>
    </submittedName>
</protein>
<dbReference type="STRING" id="40754.THII_2142"/>
<dbReference type="OrthoDB" id="123228at2"/>
<dbReference type="HOGENOM" id="CLU_193886_1_0_6"/>
<name>A0A090AGW6_9GAMM</name>
<evidence type="ECO:0000313" key="1">
    <source>
        <dbReference type="EMBL" id="BAP56439.1"/>
    </source>
</evidence>
<dbReference type="AlphaFoldDB" id="A0A090AGW6"/>
<keyword evidence="2" id="KW-1185">Reference proteome</keyword>
<accession>A0A090AGW6</accession>
<reference evidence="1 2" key="1">
    <citation type="journal article" date="2014" name="ISME J.">
        <title>Ecophysiology of Thioploca ingrica as revealed by the complete genome sequence supplemented with proteomic evidence.</title>
        <authorList>
            <person name="Kojima H."/>
            <person name="Ogura Y."/>
            <person name="Yamamoto N."/>
            <person name="Togashi T."/>
            <person name="Mori H."/>
            <person name="Watanabe T."/>
            <person name="Nemoto F."/>
            <person name="Kurokawa K."/>
            <person name="Hayashi T."/>
            <person name="Fukui M."/>
        </authorList>
    </citation>
    <scope>NUCLEOTIDE SEQUENCE [LARGE SCALE GENOMIC DNA]</scope>
</reference>
<evidence type="ECO:0000313" key="2">
    <source>
        <dbReference type="Proteomes" id="UP000031623"/>
    </source>
</evidence>
<proteinExistence type="predicted"/>